<reference evidence="2" key="1">
    <citation type="journal article" date="2020" name="bioRxiv">
        <title>Comparative genomics of Chlamydomonas.</title>
        <authorList>
            <person name="Craig R.J."/>
            <person name="Hasan A.R."/>
            <person name="Ness R.W."/>
            <person name="Keightley P.D."/>
        </authorList>
    </citation>
    <scope>NUCLEOTIDE SEQUENCE</scope>
    <source>
        <strain evidence="2">CCAP 11/70</strain>
    </source>
</reference>
<protein>
    <submittedName>
        <fullName evidence="2">Uncharacterized protein</fullName>
    </submittedName>
</protein>
<dbReference type="EMBL" id="JAEHOE010000150">
    <property type="protein sequence ID" value="KAG2484454.1"/>
    <property type="molecule type" value="Genomic_DNA"/>
</dbReference>
<feature type="compositionally biased region" description="Pro residues" evidence="1">
    <location>
        <begin position="140"/>
        <end position="152"/>
    </location>
</feature>
<name>A0A835XJ91_9CHLO</name>
<feature type="compositionally biased region" description="Gly residues" evidence="1">
    <location>
        <begin position="614"/>
        <end position="623"/>
    </location>
</feature>
<evidence type="ECO:0000313" key="3">
    <source>
        <dbReference type="Proteomes" id="UP000612055"/>
    </source>
</evidence>
<keyword evidence="3" id="KW-1185">Reference proteome</keyword>
<organism evidence="2 3">
    <name type="scientific">Edaphochlamys debaryana</name>
    <dbReference type="NCBI Taxonomy" id="47281"/>
    <lineage>
        <taxon>Eukaryota</taxon>
        <taxon>Viridiplantae</taxon>
        <taxon>Chlorophyta</taxon>
        <taxon>core chlorophytes</taxon>
        <taxon>Chlorophyceae</taxon>
        <taxon>CS clade</taxon>
        <taxon>Chlamydomonadales</taxon>
        <taxon>Chlamydomonadales incertae sedis</taxon>
        <taxon>Edaphochlamys</taxon>
    </lineage>
</organism>
<feature type="compositionally biased region" description="Low complexity" evidence="1">
    <location>
        <begin position="345"/>
        <end position="355"/>
    </location>
</feature>
<sequence>MLLRGAGEDSLLTAFGAAYFPQASNVSALPPAPAAYLLTDALWAALGHATSRAADPAATAAAAARAAAQASAAALLLDALGSALIDTRPTPGSGSGSPPPPPAAVTILLTPGLGARRVAALLAEVTGSATACRLVDPSSASPPPPSPLPAAPGAPLVPDAAAVDHLACEPGLAGARALALAAPAAGGGGGALRPLAVSIPTPNGGSLRLISLALLFVAPGAAAAAVTSGLTAACAAPPPAPPAPPPSAAWAASLDPCTGVGLLGAPLDRLGLARRRSAAAAAAGDMLSAAAANDENDQEGQGQGQGRGRRLAASGADFSWSPPPPPPPPPAPGAPPSAPSPPPRAAASAGRRQPSLSPPQPPVAPSSPVAPPHPSASPLAPGPYLIERFALAAFPGLRPYHSSSNLSNLSSGGGGGDRDPAFPADAPGLLLSDEALERLLADPAAGPALVRRLRRRPRGGSGSGGVDDTATTVFLSEALAARAGQLLRALTGNGAANCGLIDVASGHLLSSGQLPAPSWNGSVAPAVGAGLTLLPASGPAQALACAPGPAALSAPALLVLPGRENAGRRLPVIVELRPWATGGLLRLIPRSLLASHPDDVRAALVRGLPGGGAEAGAGAGAECGGASQWTGGARPPPPPPSPADPPGAPGQPPPWPPVPRYAPEVVYGYSPCLSSILLPEAEAEAEGGAVAAFLRDRFPRATGVRSLPPEASAFLLPDTALQVLVEAKDKTALQALVEWSRSTPGARAASASVTVVLGPDSGSSVALLTALNGGSRVRCALVDPSTGAYLQPRTQAFTDAVSPRPGAPGLDLGALQGPGGTPLGTPLPGIACASPAAEGVVLAAGSGAALVVELPLAAGPTLRLTSLALLEAAPEALAAAIRAATPSCSLPPPPPPPPAEASLGRDAPAAPPPQPKGGRRRRPPTQPPPQEESPASPAAHATPPPPRAGRRRPPPPSSPPLPSAASPDVGLPPTAPQWPPPPVRAGRRRPPPPLPLPPPSADAPLAPPPPATPTELPPPRAGRRRPPPSAPTTLSPPDGAPVADELPPPPGRGGRRRPPPDLLPSPPPSPPVWPTDESQEDEPSHPPPPWAGRRRPPPSPKSQRLNSEDRPPSLPSPPPPPLPSDANVGAPLTPRVAAWIDTCRPLFGSCPAHGPPPPEQQAGGAGTAAVLLPYALALASGTQWEESPVDGWHEVFFDIPAVPLGAGAGAAEAAVSASFTMLADPACGRTPVTAGLLLAEAEEESPAPVVARYLSHGARGPLGASPLTAANATAAARPTASASNASVAAASGGCSALVIPGLVLSGQQAAKEGNKLVLRFLPGSRCPSLAALCGGGGTGGRCVYAFAASGQQGCSVSSVAYSRGS</sequence>
<accession>A0A835XJ91</accession>
<feature type="compositionally biased region" description="Pro residues" evidence="1">
    <location>
        <begin position="1060"/>
        <end position="1073"/>
    </location>
</feature>
<feature type="region of interest" description="Disordered" evidence="1">
    <location>
        <begin position="291"/>
        <end position="377"/>
    </location>
</feature>
<feature type="region of interest" description="Disordered" evidence="1">
    <location>
        <begin position="406"/>
        <end position="426"/>
    </location>
</feature>
<comment type="caution">
    <text evidence="2">The sequence shown here is derived from an EMBL/GenBank/DDBJ whole genome shotgun (WGS) entry which is preliminary data.</text>
</comment>
<feature type="compositionally biased region" description="Pro residues" evidence="1">
    <location>
        <begin position="321"/>
        <end position="344"/>
    </location>
</feature>
<evidence type="ECO:0000256" key="1">
    <source>
        <dbReference type="SAM" id="MobiDB-lite"/>
    </source>
</evidence>
<feature type="compositionally biased region" description="Pro residues" evidence="1">
    <location>
        <begin position="634"/>
        <end position="656"/>
    </location>
</feature>
<feature type="compositionally biased region" description="Pro residues" evidence="1">
    <location>
        <begin position="991"/>
        <end position="1020"/>
    </location>
</feature>
<gene>
    <name evidence="2" type="ORF">HYH03_016764</name>
</gene>
<feature type="region of interest" description="Disordered" evidence="1">
    <location>
        <begin position="134"/>
        <end position="153"/>
    </location>
</feature>
<feature type="region of interest" description="Disordered" evidence="1">
    <location>
        <begin position="887"/>
        <end position="1130"/>
    </location>
</feature>
<feature type="compositionally biased region" description="Pro residues" evidence="1">
    <location>
        <begin position="356"/>
        <end position="375"/>
    </location>
</feature>
<evidence type="ECO:0000313" key="2">
    <source>
        <dbReference type="EMBL" id="KAG2484454.1"/>
    </source>
</evidence>
<proteinExistence type="predicted"/>
<feature type="region of interest" description="Disordered" evidence="1">
    <location>
        <begin position="614"/>
        <end position="656"/>
    </location>
</feature>
<feature type="compositionally biased region" description="Low complexity" evidence="1">
    <location>
        <begin position="932"/>
        <end position="941"/>
    </location>
</feature>
<feature type="compositionally biased region" description="Pro residues" evidence="1">
    <location>
        <begin position="1112"/>
        <end position="1123"/>
    </location>
</feature>
<feature type="compositionally biased region" description="Pro residues" evidence="1">
    <location>
        <begin position="889"/>
        <end position="899"/>
    </location>
</feature>
<dbReference type="Proteomes" id="UP000612055">
    <property type="component" value="Unassembled WGS sequence"/>
</dbReference>
<feature type="compositionally biased region" description="Pro residues" evidence="1">
    <location>
        <begin position="973"/>
        <end position="983"/>
    </location>
</feature>